<comment type="caution">
    <text evidence="6">The sequence shown here is derived from an EMBL/GenBank/DDBJ whole genome shotgun (WGS) entry which is preliminary data.</text>
</comment>
<dbReference type="Pfam" id="PF13377">
    <property type="entry name" value="Peripla_BP_3"/>
    <property type="match status" value="1"/>
</dbReference>
<dbReference type="EMBL" id="JACU01000005">
    <property type="protein sequence ID" value="KMS55014.1"/>
    <property type="molecule type" value="Genomic_DNA"/>
</dbReference>
<sequence>MAAGSGKSNGEDSGTDTSVPQVEVRTLADLARVAGVSAGTVSRALAGKSLVNTETRERIQALARQYGFRPNQMASKLRSRRTGVIGVVIPLGHEKRQSISDPFFLTLLGQLADQLTESGYDLMLSRAIPDGTTDWLERITGSGMVDGVLVIGQSDQSEIIDRVAAHYRPLVVWGNHREGQVHCVVGTDNEHGGRLSAEHLIASGARRLAFLGDTTGIEIAMRRRGAAAAAQDAGLPLTHIPVALANAEMGPQIKAALAMPDLDYDGIVCASDLIAMSALRVLYETGRAVPDDTQIVGFDDLPLAAQTMPPLTTIRQEIGDGARVMVEKLKSRIEGEDTSSLAMAPTLIVRRTTLR</sequence>
<dbReference type="RefSeq" id="WP_059151707.1">
    <property type="nucleotide sequence ID" value="NZ_KQ130454.1"/>
</dbReference>
<dbReference type="InterPro" id="IPR000843">
    <property type="entry name" value="HTH_LacI"/>
</dbReference>
<dbReference type="InterPro" id="IPR028082">
    <property type="entry name" value="Peripla_BP_I"/>
</dbReference>
<gene>
    <name evidence="6" type="ORF">V474_18265</name>
</gene>
<keyword evidence="3" id="KW-0804">Transcription</keyword>
<feature type="compositionally biased region" description="Polar residues" evidence="4">
    <location>
        <begin position="1"/>
        <end position="20"/>
    </location>
</feature>
<name>A0A0J7XTQ4_9SPHN</name>
<proteinExistence type="predicted"/>
<dbReference type="InterPro" id="IPR046335">
    <property type="entry name" value="LacI/GalR-like_sensor"/>
</dbReference>
<dbReference type="PANTHER" id="PTHR30146">
    <property type="entry name" value="LACI-RELATED TRANSCRIPTIONAL REPRESSOR"/>
    <property type="match status" value="1"/>
</dbReference>
<dbReference type="SUPFAM" id="SSF47413">
    <property type="entry name" value="lambda repressor-like DNA-binding domains"/>
    <property type="match status" value="1"/>
</dbReference>
<dbReference type="Pfam" id="PF00356">
    <property type="entry name" value="LacI"/>
    <property type="match status" value="1"/>
</dbReference>
<feature type="domain" description="HTH lacI-type" evidence="5">
    <location>
        <begin position="25"/>
        <end position="79"/>
    </location>
</feature>
<dbReference type="Gene3D" id="3.40.50.2300">
    <property type="match status" value="2"/>
</dbReference>
<organism evidence="6 7">
    <name type="scientific">Novosphingobium barchaimii LL02</name>
    <dbReference type="NCBI Taxonomy" id="1114963"/>
    <lineage>
        <taxon>Bacteria</taxon>
        <taxon>Pseudomonadati</taxon>
        <taxon>Pseudomonadota</taxon>
        <taxon>Alphaproteobacteria</taxon>
        <taxon>Sphingomonadales</taxon>
        <taxon>Sphingomonadaceae</taxon>
        <taxon>Novosphingobium</taxon>
    </lineage>
</organism>
<dbReference type="SUPFAM" id="SSF53822">
    <property type="entry name" value="Periplasmic binding protein-like I"/>
    <property type="match status" value="1"/>
</dbReference>
<evidence type="ECO:0000256" key="2">
    <source>
        <dbReference type="ARBA" id="ARBA00023125"/>
    </source>
</evidence>
<dbReference type="AlphaFoldDB" id="A0A0J7XTQ4"/>
<accession>A0A0J7XTQ4</accession>
<protein>
    <submittedName>
        <fullName evidence="6">LacI family transcriptional regulator</fullName>
    </submittedName>
</protein>
<dbReference type="PATRIC" id="fig|1114963.3.peg.2489"/>
<keyword evidence="7" id="KW-1185">Reference proteome</keyword>
<dbReference type="Proteomes" id="UP000052268">
    <property type="component" value="Unassembled WGS sequence"/>
</dbReference>
<evidence type="ECO:0000259" key="5">
    <source>
        <dbReference type="PROSITE" id="PS50932"/>
    </source>
</evidence>
<evidence type="ECO:0000256" key="4">
    <source>
        <dbReference type="SAM" id="MobiDB-lite"/>
    </source>
</evidence>
<dbReference type="GO" id="GO:0003700">
    <property type="term" value="F:DNA-binding transcription factor activity"/>
    <property type="evidence" value="ECO:0007669"/>
    <property type="project" value="TreeGrafter"/>
</dbReference>
<dbReference type="OrthoDB" id="8433438at2"/>
<dbReference type="PROSITE" id="PS50932">
    <property type="entry name" value="HTH_LACI_2"/>
    <property type="match status" value="1"/>
</dbReference>
<dbReference type="PANTHER" id="PTHR30146:SF120">
    <property type="entry name" value="ALANINE RACEMASE"/>
    <property type="match status" value="1"/>
</dbReference>
<dbReference type="SMART" id="SM00354">
    <property type="entry name" value="HTH_LACI"/>
    <property type="match status" value="1"/>
</dbReference>
<feature type="region of interest" description="Disordered" evidence="4">
    <location>
        <begin position="1"/>
        <end position="21"/>
    </location>
</feature>
<dbReference type="InterPro" id="IPR010982">
    <property type="entry name" value="Lambda_DNA-bd_dom_sf"/>
</dbReference>
<evidence type="ECO:0000256" key="1">
    <source>
        <dbReference type="ARBA" id="ARBA00023015"/>
    </source>
</evidence>
<keyword evidence="2" id="KW-0238">DNA-binding</keyword>
<dbReference type="Gene3D" id="1.10.260.40">
    <property type="entry name" value="lambda repressor-like DNA-binding domains"/>
    <property type="match status" value="1"/>
</dbReference>
<evidence type="ECO:0000313" key="7">
    <source>
        <dbReference type="Proteomes" id="UP000052268"/>
    </source>
</evidence>
<dbReference type="CDD" id="cd01392">
    <property type="entry name" value="HTH_LacI"/>
    <property type="match status" value="1"/>
</dbReference>
<dbReference type="GO" id="GO:0000976">
    <property type="term" value="F:transcription cis-regulatory region binding"/>
    <property type="evidence" value="ECO:0007669"/>
    <property type="project" value="TreeGrafter"/>
</dbReference>
<reference evidence="6 7" key="1">
    <citation type="journal article" date="2015" name="G3 (Bethesda)">
        <title>Insights into Ongoing Evolution of the Hexachlorocyclohexane Catabolic Pathway from Comparative Genomics of Ten Sphingomonadaceae Strains.</title>
        <authorList>
            <person name="Pearce S.L."/>
            <person name="Oakeshott J.G."/>
            <person name="Pandey G."/>
        </authorList>
    </citation>
    <scope>NUCLEOTIDE SEQUENCE [LARGE SCALE GENOMIC DNA]</scope>
    <source>
        <strain evidence="6 7">LL02</strain>
    </source>
</reference>
<evidence type="ECO:0000256" key="3">
    <source>
        <dbReference type="ARBA" id="ARBA00023163"/>
    </source>
</evidence>
<dbReference type="PROSITE" id="PS00356">
    <property type="entry name" value="HTH_LACI_1"/>
    <property type="match status" value="1"/>
</dbReference>
<keyword evidence="1" id="KW-0805">Transcription regulation</keyword>
<evidence type="ECO:0000313" key="6">
    <source>
        <dbReference type="EMBL" id="KMS55014.1"/>
    </source>
</evidence>